<dbReference type="Proteomes" id="UP000218231">
    <property type="component" value="Unassembled WGS sequence"/>
</dbReference>
<dbReference type="PANTHER" id="PTHR43283">
    <property type="entry name" value="BETA-LACTAMASE-RELATED"/>
    <property type="match status" value="1"/>
</dbReference>
<gene>
    <name evidence="3" type="ORF">WR25_05295</name>
</gene>
<sequence>MVEWVAGTGHAMRADMDGRTIRGAARARFHRLSRVGWLVAGAACLAASPAGAAAAADSCPILHDQSPRPDTRFASIDSTVRGGVGTLYPGAVLLIAHHGAIVHRVAFGNAQTLTSTPEGDLRPLSPPRPMTVDTPFDMASITKVEATTAAMLHLVGRGQVSLDDRLGTLLPAFRNTDKAGITVRQLLTHRSGVWEWQPTWLHRVPSGGALPYLAALPLRYPIGARFAYSDLGFMILGAVVAKVSGIPLDRYVREQIYRPLGMTGTGFLPDAGQRRRAAATSQGDAYQRRMAETGKPYPQAPYPPAQPFSGYRSRVLVGEANDANAALGWGGVAGHAGLFSTATDVARYAQVLSNGGCYGRWRLAPAATVSAFEQTPFDPDQALGFRKTQLAGIAAPFFGHSGFTGTWFAVSPQLGLTVVLLTNRVHRPDGEPYPSLDALRETVLRGVVAASGQ</sequence>
<dbReference type="InterPro" id="IPR050789">
    <property type="entry name" value="Diverse_Enzym_Activities"/>
</dbReference>
<evidence type="ECO:0000313" key="4">
    <source>
        <dbReference type="Proteomes" id="UP000218231"/>
    </source>
</evidence>
<dbReference type="InterPro" id="IPR012338">
    <property type="entry name" value="Beta-lactam/transpept-like"/>
</dbReference>
<dbReference type="EMBL" id="LIAE01009119">
    <property type="protein sequence ID" value="PAV71197.1"/>
    <property type="molecule type" value="Genomic_DNA"/>
</dbReference>
<comment type="caution">
    <text evidence="3">The sequence shown here is derived from an EMBL/GenBank/DDBJ whole genome shotgun (WGS) entry which is preliminary data.</text>
</comment>
<evidence type="ECO:0000259" key="2">
    <source>
        <dbReference type="Pfam" id="PF00144"/>
    </source>
</evidence>
<proteinExistence type="predicted"/>
<keyword evidence="1" id="KW-0378">Hydrolase</keyword>
<name>A0A2A2KB96_9BILA</name>
<dbReference type="Pfam" id="PF00144">
    <property type="entry name" value="Beta-lactamase"/>
    <property type="match status" value="1"/>
</dbReference>
<keyword evidence="4" id="KW-1185">Reference proteome</keyword>
<organism evidence="3 4">
    <name type="scientific">Diploscapter pachys</name>
    <dbReference type="NCBI Taxonomy" id="2018661"/>
    <lineage>
        <taxon>Eukaryota</taxon>
        <taxon>Metazoa</taxon>
        <taxon>Ecdysozoa</taxon>
        <taxon>Nematoda</taxon>
        <taxon>Chromadorea</taxon>
        <taxon>Rhabditida</taxon>
        <taxon>Rhabditina</taxon>
        <taxon>Rhabditomorpha</taxon>
        <taxon>Rhabditoidea</taxon>
        <taxon>Rhabditidae</taxon>
        <taxon>Diploscapter</taxon>
    </lineage>
</organism>
<dbReference type="Gene3D" id="3.40.710.10">
    <property type="entry name" value="DD-peptidase/beta-lactamase superfamily"/>
    <property type="match status" value="1"/>
</dbReference>
<accession>A0A2A2KB96</accession>
<dbReference type="SUPFAM" id="SSF56601">
    <property type="entry name" value="beta-lactamase/transpeptidase-like"/>
    <property type="match status" value="1"/>
</dbReference>
<evidence type="ECO:0000256" key="1">
    <source>
        <dbReference type="ARBA" id="ARBA00022801"/>
    </source>
</evidence>
<protein>
    <recommendedName>
        <fullName evidence="2">Beta-lactamase-related domain-containing protein</fullName>
    </recommendedName>
</protein>
<dbReference type="PANTHER" id="PTHR43283:SF11">
    <property type="entry name" value="BETA-LACTAMASE-RELATED DOMAIN-CONTAINING PROTEIN"/>
    <property type="match status" value="1"/>
</dbReference>
<reference evidence="3 4" key="1">
    <citation type="journal article" date="2017" name="Curr. Biol.">
        <title>Genome architecture and evolution of a unichromosomal asexual nematode.</title>
        <authorList>
            <person name="Fradin H."/>
            <person name="Zegar C."/>
            <person name="Gutwein M."/>
            <person name="Lucas J."/>
            <person name="Kovtun M."/>
            <person name="Corcoran D."/>
            <person name="Baugh L.R."/>
            <person name="Kiontke K."/>
            <person name="Gunsalus K."/>
            <person name="Fitch D.H."/>
            <person name="Piano F."/>
        </authorList>
    </citation>
    <scope>NUCLEOTIDE SEQUENCE [LARGE SCALE GENOMIC DNA]</scope>
    <source>
        <strain evidence="3">PF1309</strain>
    </source>
</reference>
<dbReference type="STRING" id="2018661.A0A2A2KB96"/>
<dbReference type="AlphaFoldDB" id="A0A2A2KB96"/>
<dbReference type="InterPro" id="IPR001466">
    <property type="entry name" value="Beta-lactam-related"/>
</dbReference>
<dbReference type="GO" id="GO:0016787">
    <property type="term" value="F:hydrolase activity"/>
    <property type="evidence" value="ECO:0007669"/>
    <property type="project" value="UniProtKB-KW"/>
</dbReference>
<evidence type="ECO:0000313" key="3">
    <source>
        <dbReference type="EMBL" id="PAV71197.1"/>
    </source>
</evidence>
<dbReference type="OrthoDB" id="5946976at2759"/>
<feature type="domain" description="Beta-lactamase-related" evidence="2">
    <location>
        <begin position="79"/>
        <end position="430"/>
    </location>
</feature>